<evidence type="ECO:0000313" key="3">
    <source>
        <dbReference type="Proteomes" id="UP000447434"/>
    </source>
</evidence>
<comment type="caution">
    <text evidence="2">The sequence shown here is derived from an EMBL/GenBank/DDBJ whole genome shotgun (WGS) entry which is preliminary data.</text>
</comment>
<proteinExistence type="predicted"/>
<protein>
    <submittedName>
        <fullName evidence="2">Uncharacterized protein</fullName>
    </submittedName>
</protein>
<name>A0A6A4PPC0_LUPAL</name>
<dbReference type="AlphaFoldDB" id="A0A6A4PPC0"/>
<dbReference type="PANTHER" id="PTHR33385:SF18">
    <property type="entry name" value="XRI1-LIKE PROTEIN"/>
    <property type="match status" value="1"/>
</dbReference>
<dbReference type="GO" id="GO:0007140">
    <property type="term" value="P:male meiotic nuclear division"/>
    <property type="evidence" value="ECO:0007669"/>
    <property type="project" value="InterPro"/>
</dbReference>
<evidence type="ECO:0000256" key="1">
    <source>
        <dbReference type="SAM" id="MobiDB-lite"/>
    </source>
</evidence>
<dbReference type="PANTHER" id="PTHR33385">
    <property type="entry name" value="PROTEIN XRI1"/>
    <property type="match status" value="1"/>
</dbReference>
<evidence type="ECO:0000313" key="2">
    <source>
        <dbReference type="EMBL" id="KAE9603319.1"/>
    </source>
</evidence>
<dbReference type="Proteomes" id="UP000447434">
    <property type="component" value="Chromosome 12"/>
</dbReference>
<gene>
    <name evidence="2" type="ORF">Lalb_Chr12g0209261</name>
</gene>
<reference evidence="3" key="1">
    <citation type="journal article" date="2020" name="Nat. Commun.">
        <title>Genome sequence of the cluster root forming white lupin.</title>
        <authorList>
            <person name="Hufnagel B."/>
            <person name="Marques A."/>
            <person name="Soriano A."/>
            <person name="Marques L."/>
            <person name="Divol F."/>
            <person name="Doumas P."/>
            <person name="Sallet E."/>
            <person name="Mancinotti D."/>
            <person name="Carrere S."/>
            <person name="Marande W."/>
            <person name="Arribat S."/>
            <person name="Keller J."/>
            <person name="Huneau C."/>
            <person name="Blein T."/>
            <person name="Aime D."/>
            <person name="Laguerre M."/>
            <person name="Taylor J."/>
            <person name="Schubert V."/>
            <person name="Nelson M."/>
            <person name="Geu-Flores F."/>
            <person name="Crespi M."/>
            <person name="Gallardo-Guerrero K."/>
            <person name="Delaux P.-M."/>
            <person name="Salse J."/>
            <person name="Berges H."/>
            <person name="Guyot R."/>
            <person name="Gouzy J."/>
            <person name="Peret B."/>
        </authorList>
    </citation>
    <scope>NUCLEOTIDE SEQUENCE [LARGE SCALE GENOMIC DNA]</scope>
    <source>
        <strain evidence="3">cv. Amiga</strain>
    </source>
</reference>
<sequence length="269" mass="30178">MNDLHSLAVAEAMFRSGTSFSSPHQEYYHDFSTGYLEDALIEFTSKRRRLLQPCSDEQRKNNSIDDFEKSFWNFNFNPIWQHQPVENFYCMNHIENISGLSDEHINTSSRSFTNEEPNNIMVAETIPPEDTTISESESPNSSSSSYKESVTSKTIQVNLLTRDPKVTPPGTSGYDEKRKKVITRKTRVVYPFAMVKSGGIEGDVTLNDINERTLMPPTRPVKHPVGDFACHPFVSVGQGSGLSGKPVVSLTTIHTLGRRGTITIIRTKG</sequence>
<feature type="compositionally biased region" description="Low complexity" evidence="1">
    <location>
        <begin position="134"/>
        <end position="150"/>
    </location>
</feature>
<dbReference type="EMBL" id="WOCE01000012">
    <property type="protein sequence ID" value="KAE9603319.1"/>
    <property type="molecule type" value="Genomic_DNA"/>
</dbReference>
<dbReference type="OrthoDB" id="691244at2759"/>
<dbReference type="GO" id="GO:0007143">
    <property type="term" value="P:female meiotic nuclear division"/>
    <property type="evidence" value="ECO:0007669"/>
    <property type="project" value="InterPro"/>
</dbReference>
<feature type="region of interest" description="Disordered" evidence="1">
    <location>
        <begin position="125"/>
        <end position="150"/>
    </location>
</feature>
<dbReference type="InterPro" id="IPR039933">
    <property type="entry name" value="XRI1"/>
</dbReference>
<accession>A0A6A4PPC0</accession>
<keyword evidence="3" id="KW-1185">Reference proteome</keyword>
<organism evidence="2 3">
    <name type="scientific">Lupinus albus</name>
    <name type="common">White lupine</name>
    <name type="synonym">Lupinus termis</name>
    <dbReference type="NCBI Taxonomy" id="3870"/>
    <lineage>
        <taxon>Eukaryota</taxon>
        <taxon>Viridiplantae</taxon>
        <taxon>Streptophyta</taxon>
        <taxon>Embryophyta</taxon>
        <taxon>Tracheophyta</taxon>
        <taxon>Spermatophyta</taxon>
        <taxon>Magnoliopsida</taxon>
        <taxon>eudicotyledons</taxon>
        <taxon>Gunneridae</taxon>
        <taxon>Pentapetalae</taxon>
        <taxon>rosids</taxon>
        <taxon>fabids</taxon>
        <taxon>Fabales</taxon>
        <taxon>Fabaceae</taxon>
        <taxon>Papilionoideae</taxon>
        <taxon>50 kb inversion clade</taxon>
        <taxon>genistoids sensu lato</taxon>
        <taxon>core genistoids</taxon>
        <taxon>Genisteae</taxon>
        <taxon>Lupinus</taxon>
    </lineage>
</organism>